<evidence type="ECO:0000313" key="3">
    <source>
        <dbReference type="EMBL" id="MCS2609777.1"/>
    </source>
</evidence>
<dbReference type="RefSeq" id="WP_259036275.1">
    <property type="nucleotide sequence ID" value="NZ_JAJISC010000004.1"/>
</dbReference>
<keyword evidence="4" id="KW-1185">Reference proteome</keyword>
<feature type="compositionally biased region" description="Basic and acidic residues" evidence="1">
    <location>
        <begin position="32"/>
        <end position="51"/>
    </location>
</feature>
<feature type="region of interest" description="Disordered" evidence="1">
    <location>
        <begin position="84"/>
        <end position="140"/>
    </location>
</feature>
<dbReference type="Proteomes" id="UP001165542">
    <property type="component" value="Unassembled WGS sequence"/>
</dbReference>
<evidence type="ECO:0000313" key="4">
    <source>
        <dbReference type="Proteomes" id="UP001165542"/>
    </source>
</evidence>
<comment type="caution">
    <text evidence="3">The sequence shown here is derived from an EMBL/GenBank/DDBJ whole genome shotgun (WGS) entry which is preliminary data.</text>
</comment>
<reference evidence="3" key="1">
    <citation type="submission" date="2021-11" db="EMBL/GenBank/DDBJ databases">
        <title>Halomonas sp., isolated from a coastal aquaculture zone in Dongshan Bay.</title>
        <authorList>
            <person name="Lin W."/>
        </authorList>
    </citation>
    <scope>NUCLEOTIDE SEQUENCE</scope>
    <source>
        <strain evidence="3">Yzlin-01</strain>
    </source>
</reference>
<feature type="chain" id="PRO_5045569349" description="Zinc resistance-associated protein" evidence="2">
    <location>
        <begin position="28"/>
        <end position="140"/>
    </location>
</feature>
<evidence type="ECO:0000256" key="1">
    <source>
        <dbReference type="SAM" id="MobiDB-lite"/>
    </source>
</evidence>
<name>A0ABT2EDW5_9GAMM</name>
<feature type="compositionally biased region" description="Basic and acidic residues" evidence="1">
    <location>
        <begin position="99"/>
        <end position="133"/>
    </location>
</feature>
<evidence type="ECO:0000256" key="2">
    <source>
        <dbReference type="SAM" id="SignalP"/>
    </source>
</evidence>
<keyword evidence="2" id="KW-0732">Signal</keyword>
<feature type="region of interest" description="Disordered" evidence="1">
    <location>
        <begin position="27"/>
        <end position="51"/>
    </location>
</feature>
<organism evidence="3 4">
    <name type="scientific">Halomonas dongshanensis</name>
    <dbReference type="NCBI Taxonomy" id="2890835"/>
    <lineage>
        <taxon>Bacteria</taxon>
        <taxon>Pseudomonadati</taxon>
        <taxon>Pseudomonadota</taxon>
        <taxon>Gammaproteobacteria</taxon>
        <taxon>Oceanospirillales</taxon>
        <taxon>Halomonadaceae</taxon>
        <taxon>Halomonas</taxon>
    </lineage>
</organism>
<dbReference type="EMBL" id="JAJISC010000004">
    <property type="protein sequence ID" value="MCS2609777.1"/>
    <property type="molecule type" value="Genomic_DNA"/>
</dbReference>
<sequence length="140" mass="15877">MTLSFRKMFAPALLAAALVPVAVSAQANPHDGQNREQVRERMQEQRQEVYQRAELDAEKQAALEEANAEFFDAMKALHDEHEARVGEILTEQEQQAVKDAMREVRDERRSEHGNQRGQHRGERGQQSGDHAESDDAVTTQ</sequence>
<gene>
    <name evidence="3" type="ORF">LLY24_10660</name>
</gene>
<evidence type="ECO:0008006" key="5">
    <source>
        <dbReference type="Google" id="ProtNLM"/>
    </source>
</evidence>
<protein>
    <recommendedName>
        <fullName evidence="5">Zinc resistance-associated protein</fullName>
    </recommendedName>
</protein>
<accession>A0ABT2EDW5</accession>
<proteinExistence type="predicted"/>
<feature type="signal peptide" evidence="2">
    <location>
        <begin position="1"/>
        <end position="27"/>
    </location>
</feature>